<dbReference type="AlphaFoldDB" id="A0A9D1MBH7"/>
<keyword evidence="1" id="KW-1133">Transmembrane helix</keyword>
<evidence type="ECO:0000313" key="3">
    <source>
        <dbReference type="Proteomes" id="UP000824109"/>
    </source>
</evidence>
<protein>
    <submittedName>
        <fullName evidence="2">Uncharacterized protein</fullName>
    </submittedName>
</protein>
<gene>
    <name evidence="2" type="ORF">IAA61_06430</name>
</gene>
<evidence type="ECO:0000313" key="2">
    <source>
        <dbReference type="EMBL" id="HIU57433.1"/>
    </source>
</evidence>
<accession>A0A9D1MBH7</accession>
<name>A0A9D1MBH7_9FIRM</name>
<feature type="transmembrane region" description="Helical" evidence="1">
    <location>
        <begin position="7"/>
        <end position="30"/>
    </location>
</feature>
<reference evidence="2" key="2">
    <citation type="journal article" date="2021" name="PeerJ">
        <title>Extensive microbial diversity within the chicken gut microbiome revealed by metagenomics and culture.</title>
        <authorList>
            <person name="Gilroy R."/>
            <person name="Ravi A."/>
            <person name="Getino M."/>
            <person name="Pursley I."/>
            <person name="Horton D.L."/>
            <person name="Alikhan N.F."/>
            <person name="Baker D."/>
            <person name="Gharbi K."/>
            <person name="Hall N."/>
            <person name="Watson M."/>
            <person name="Adriaenssens E.M."/>
            <person name="Foster-Nyarko E."/>
            <person name="Jarju S."/>
            <person name="Secka A."/>
            <person name="Antonio M."/>
            <person name="Oren A."/>
            <person name="Chaudhuri R.R."/>
            <person name="La Ragione R."/>
            <person name="Hildebrand F."/>
            <person name="Pallen M.J."/>
        </authorList>
    </citation>
    <scope>NUCLEOTIDE SEQUENCE</scope>
    <source>
        <strain evidence="2">USAMLcec3-3695</strain>
    </source>
</reference>
<dbReference type="EMBL" id="DVNB01000068">
    <property type="protein sequence ID" value="HIU57433.1"/>
    <property type="molecule type" value="Genomic_DNA"/>
</dbReference>
<dbReference type="Proteomes" id="UP000824109">
    <property type="component" value="Unassembled WGS sequence"/>
</dbReference>
<comment type="caution">
    <text evidence="2">The sequence shown here is derived from an EMBL/GenBank/DDBJ whole genome shotgun (WGS) entry which is preliminary data.</text>
</comment>
<sequence>MGTKKKTVIIAAAAGAAVICAGLFGIYKYFVTPERVVALSLMNAYERLDGAFDHIDKLDMDIIKDHAEKGGKITFSAEAAESMMLGGMPVELTVNSDGSCSVADISFYDRVSFQIYRDSEQTLVNTPLFGGGFYLPVDGFADEWNSSIFGSIAQVPDEYDPAEIAWKTVKGEYSFSEFIGSYGEELKAALSGVRLEKGGKVNVIINNDTERADSYTADIGKEEADKLVSAAVDYICEKDGANEEQRQKITESLSVPENGINIVFKVKDLMLREAEITIGENKYTAALTGENDPFDDMTFYKNDDTKNAVRRSVRGSNGVFSDKISMGGTTVFTIEGSADGYDIRYNMDGITFDLSARGKITDEHSMSFSDVSVNFNDLIELDGSLTVSNEYDSDFGFTRSGEYVDLLNITEDEWEAVSGTLLGAFDLFSGN</sequence>
<organism evidence="2 3">
    <name type="scientific">Candidatus Ornithomonoglobus merdipullorum</name>
    <dbReference type="NCBI Taxonomy" id="2840895"/>
    <lineage>
        <taxon>Bacteria</taxon>
        <taxon>Bacillati</taxon>
        <taxon>Bacillota</taxon>
        <taxon>Clostridia</taxon>
        <taxon>Candidatus Ornithomonoglobus</taxon>
    </lineage>
</organism>
<keyword evidence="1" id="KW-0472">Membrane</keyword>
<evidence type="ECO:0000256" key="1">
    <source>
        <dbReference type="SAM" id="Phobius"/>
    </source>
</evidence>
<proteinExistence type="predicted"/>
<keyword evidence="1" id="KW-0812">Transmembrane</keyword>
<reference evidence="2" key="1">
    <citation type="submission" date="2020-10" db="EMBL/GenBank/DDBJ databases">
        <authorList>
            <person name="Gilroy R."/>
        </authorList>
    </citation>
    <scope>NUCLEOTIDE SEQUENCE</scope>
    <source>
        <strain evidence="2">USAMLcec3-3695</strain>
    </source>
</reference>